<dbReference type="GO" id="GO:0005886">
    <property type="term" value="C:plasma membrane"/>
    <property type="evidence" value="ECO:0007669"/>
    <property type="project" value="TreeGrafter"/>
</dbReference>
<reference evidence="7" key="1">
    <citation type="submission" date="2025-08" db="UniProtKB">
        <authorList>
            <consortium name="Ensembl"/>
        </authorList>
    </citation>
    <scope>IDENTIFICATION</scope>
</reference>
<organism evidence="7 8">
    <name type="scientific">Spermophilus dauricus</name>
    <name type="common">Daurian ground squirrel</name>
    <dbReference type="NCBI Taxonomy" id="99837"/>
    <lineage>
        <taxon>Eukaryota</taxon>
        <taxon>Metazoa</taxon>
        <taxon>Chordata</taxon>
        <taxon>Craniata</taxon>
        <taxon>Vertebrata</taxon>
        <taxon>Euteleostomi</taxon>
        <taxon>Mammalia</taxon>
        <taxon>Eutheria</taxon>
        <taxon>Euarchontoglires</taxon>
        <taxon>Glires</taxon>
        <taxon>Rodentia</taxon>
        <taxon>Sciuromorpha</taxon>
        <taxon>Sciuridae</taxon>
        <taxon>Xerinae</taxon>
        <taxon>Marmotini</taxon>
        <taxon>Spermophilus</taxon>
    </lineage>
</organism>
<dbReference type="PANTHER" id="PTHR23320:SF128">
    <property type="entry name" value="MEMBRANE-SPANNING 4-DOMAINS SUBFAMILY A MEMBER 4A"/>
    <property type="match status" value="1"/>
</dbReference>
<evidence type="ECO:0000256" key="6">
    <source>
        <dbReference type="SAM" id="Phobius"/>
    </source>
</evidence>
<dbReference type="PANTHER" id="PTHR23320">
    <property type="entry name" value="MEMBRANE-SPANNING 4-DOMAINS SUBFAMILY A MS4A -RELATED"/>
    <property type="match status" value="1"/>
</dbReference>
<keyword evidence="4 6" id="KW-1133">Transmembrane helix</keyword>
<sequence length="231" mass="25118">TVECILTHCTPMDTVSAAVITMQGAEQTTVEGGPALQFLEQATALRCQVWKRMQKKFLKGEPLVLGVVQIIIALIIFIFGIIMMILKWFIYGPLIVSGYTVWGSLMVSSISSGITGGILTLLLISSLGLNIVSSVLASTGMIITIINVVIFTNFYYYCNYNEFSDRCGTTKTLMGLECVVLILSVLEFCIAVSLSAFGCKVICCSPYEGLIILPPNPPVTETAAYEPFKEV</sequence>
<reference evidence="7" key="2">
    <citation type="submission" date="2025-09" db="UniProtKB">
        <authorList>
            <consortium name="Ensembl"/>
        </authorList>
    </citation>
    <scope>IDENTIFICATION</scope>
</reference>
<feature type="transmembrane region" description="Helical" evidence="6">
    <location>
        <begin position="63"/>
        <end position="90"/>
    </location>
</feature>
<keyword evidence="8" id="KW-1185">Reference proteome</keyword>
<dbReference type="InterPro" id="IPR007237">
    <property type="entry name" value="CD20-like"/>
</dbReference>
<evidence type="ECO:0000256" key="2">
    <source>
        <dbReference type="ARBA" id="ARBA00009565"/>
    </source>
</evidence>
<comment type="similarity">
    <text evidence="2">Belongs to the MS4A family.</text>
</comment>
<keyword evidence="3 6" id="KW-0812">Transmembrane</keyword>
<evidence type="ECO:0000256" key="5">
    <source>
        <dbReference type="ARBA" id="ARBA00023136"/>
    </source>
</evidence>
<dbReference type="Proteomes" id="UP000694422">
    <property type="component" value="Unplaced"/>
</dbReference>
<protein>
    <recommendedName>
        <fullName evidence="9">Membrane-spanning 4-domains subfamily A member 4A</fullName>
    </recommendedName>
</protein>
<dbReference type="InterPro" id="IPR030417">
    <property type="entry name" value="MS4A"/>
</dbReference>
<feature type="transmembrane region" description="Helical" evidence="6">
    <location>
        <begin position="174"/>
        <end position="197"/>
    </location>
</feature>
<dbReference type="AlphaFoldDB" id="A0A8C9PM56"/>
<dbReference type="GO" id="GO:0005794">
    <property type="term" value="C:Golgi apparatus"/>
    <property type="evidence" value="ECO:0007669"/>
    <property type="project" value="TreeGrafter"/>
</dbReference>
<evidence type="ECO:0008006" key="9">
    <source>
        <dbReference type="Google" id="ProtNLM"/>
    </source>
</evidence>
<keyword evidence="5 6" id="KW-0472">Membrane</keyword>
<proteinExistence type="inferred from homology"/>
<name>A0A8C9PM56_SPEDA</name>
<evidence type="ECO:0000256" key="4">
    <source>
        <dbReference type="ARBA" id="ARBA00022989"/>
    </source>
</evidence>
<evidence type="ECO:0000256" key="1">
    <source>
        <dbReference type="ARBA" id="ARBA00004141"/>
    </source>
</evidence>
<dbReference type="Pfam" id="PF04103">
    <property type="entry name" value="CD20"/>
    <property type="match status" value="1"/>
</dbReference>
<evidence type="ECO:0000313" key="8">
    <source>
        <dbReference type="Proteomes" id="UP000694422"/>
    </source>
</evidence>
<feature type="transmembrane region" description="Helical" evidence="6">
    <location>
        <begin position="131"/>
        <end position="154"/>
    </location>
</feature>
<comment type="subcellular location">
    <subcellularLocation>
        <location evidence="1">Membrane</location>
        <topology evidence="1">Multi-pass membrane protein</topology>
    </subcellularLocation>
</comment>
<dbReference type="Ensembl" id="ENSSDAT00000011871.1">
    <property type="protein sequence ID" value="ENSSDAP00000010460.1"/>
    <property type="gene ID" value="ENSSDAG00000009496.1"/>
</dbReference>
<feature type="transmembrane region" description="Helical" evidence="6">
    <location>
        <begin position="102"/>
        <end position="124"/>
    </location>
</feature>
<evidence type="ECO:0000313" key="7">
    <source>
        <dbReference type="Ensembl" id="ENSSDAP00000010460.1"/>
    </source>
</evidence>
<evidence type="ECO:0000256" key="3">
    <source>
        <dbReference type="ARBA" id="ARBA00022692"/>
    </source>
</evidence>
<accession>A0A8C9PM56</accession>